<reference evidence="1 2" key="1">
    <citation type="journal article" date="2016" name="Genome Announc.">
        <title>Complete Genome Sequences of Five Bacteriophages That Infect Rhodobacter capsulatus.</title>
        <authorList>
            <person name="Bollivar D.W."/>
            <person name="Bernardoni B."/>
            <person name="Bockman M.R."/>
            <person name="Miller B.M."/>
            <person name="Russell D.A."/>
            <person name="Delesalle V.A."/>
            <person name="Krukonis G.P."/>
            <person name="Hatfull G.F."/>
            <person name="Cross M.R."/>
            <person name="Szewczyk M.M."/>
            <person name="Eppurath A."/>
        </authorList>
    </citation>
    <scope>NUCLEOTIDE SEQUENCE [LARGE SCALE GENOMIC DNA]</scope>
</reference>
<name>A0A0K1LLW4_9CAUD</name>
<evidence type="ECO:0000313" key="1">
    <source>
        <dbReference type="EMBL" id="AKU43228.1"/>
    </source>
</evidence>
<dbReference type="Proteomes" id="UP000222205">
    <property type="component" value="Segment"/>
</dbReference>
<keyword evidence="2" id="KW-1185">Reference proteome</keyword>
<proteinExistence type="predicted"/>
<evidence type="ECO:0000313" key="2">
    <source>
        <dbReference type="Proteomes" id="UP000222205"/>
    </source>
</evidence>
<dbReference type="EMBL" id="KR935215">
    <property type="protein sequence ID" value="AKU43228.1"/>
    <property type="molecule type" value="Genomic_DNA"/>
</dbReference>
<sequence>MPIGKKQARKLLAEAKEARRAATMENACFEWPGETIIASGTFAGDKDGPVSPNDYIKGKTLRFRESWIIGPLDRIIEELEKAAK</sequence>
<dbReference type="OrthoDB" id="38405at10239"/>
<accession>A0A0K1LLW4</accession>
<protein>
    <submittedName>
        <fullName evidence="1">Uncharacterized protein</fullName>
    </submittedName>
</protein>
<gene>
    <name evidence="1" type="ORF">RCSPARTAN_45</name>
</gene>
<organism evidence="1 2">
    <name type="scientific">Rhodobacter phage RcSpartan</name>
    <dbReference type="NCBI Taxonomy" id="1662331"/>
    <lineage>
        <taxon>Viruses</taxon>
        <taxon>Duplodnaviria</taxon>
        <taxon>Heunggongvirae</taxon>
        <taxon>Uroviricota</taxon>
        <taxon>Caudoviricetes</taxon>
        <taxon>Titanvirus</taxon>
        <taxon>Titanvirus rcspartan</taxon>
    </lineage>
</organism>